<dbReference type="KEGG" id="hwc:Hqrw_1162"/>
<evidence type="ECO:0000313" key="10">
    <source>
        <dbReference type="EMBL" id="CCC39131.1"/>
    </source>
</evidence>
<keyword evidence="5" id="KW-0411">Iron-sulfur</keyword>
<evidence type="ECO:0000256" key="1">
    <source>
        <dbReference type="ARBA" id="ARBA00022485"/>
    </source>
</evidence>
<sequence>MSSERDNRNHAHTHSNHGHDHPDAPPLTEDIAPGTATDPDVGSETSSTLTVDGRVVSVAAGATILDALNAVDTEEYVPALCSYEREDQIGPRSECRTCMVETETHGIVPACSFPAEDGLTVQTDAEAAAEARDVNLDLVLSDHNLRCTACGKNGRCELQDAAIEQEVDEPRYGVLEDRDEYEPIDDSSPFIQIDRNKCILCNRCVEACNDVQVAGVLQMEGSGQDTRIGFQNDSPTMEDSTCVSCGHCATVCPTGSLVEKGIEDATTIPLPGFNQKNSVGKTIEGTGEDKEPMTQKKRQHSTDTNANANANAQTDGGTASVEHSNSNTEDKNNTNQTDDSGWKDISSGEWP</sequence>
<reference evidence="10 11" key="1">
    <citation type="journal article" date="2011" name="PLoS ONE">
        <title>Haloquadratum walsbyi: limited diversity in a global pond.</title>
        <authorList>
            <person name="Dyall-Smith M."/>
            <person name="Pfeiffer F."/>
            <person name="Klee K."/>
            <person name="Palm P."/>
            <person name="Gross K."/>
            <person name="Schuster S.C."/>
            <person name="Rampp M."/>
            <person name="Oesterhelt D."/>
        </authorList>
    </citation>
    <scope>NUCLEOTIDE SEQUENCE [LARGE SCALE GENOMIC DNA]</scope>
    <source>
        <strain evidence="11">DSM 16854 / JCM 12705 / C23</strain>
    </source>
</reference>
<dbReference type="Pfam" id="PF12838">
    <property type="entry name" value="Fer4_7"/>
    <property type="match status" value="1"/>
</dbReference>
<gene>
    <name evidence="10" type="ordered locus">Hqrw_1162</name>
</gene>
<organism evidence="10 11">
    <name type="scientific">Haloquadratum walsbyi (strain DSM 16854 / JCM 12705 / C23)</name>
    <dbReference type="NCBI Taxonomy" id="768065"/>
    <lineage>
        <taxon>Archaea</taxon>
        <taxon>Methanobacteriati</taxon>
        <taxon>Methanobacteriota</taxon>
        <taxon>Stenosarchaea group</taxon>
        <taxon>Halobacteria</taxon>
        <taxon>Halobacteriales</taxon>
        <taxon>Haloferacaceae</taxon>
        <taxon>Haloquadratum</taxon>
    </lineage>
</organism>
<dbReference type="GO" id="GO:0046872">
    <property type="term" value="F:metal ion binding"/>
    <property type="evidence" value="ECO:0007669"/>
    <property type="project" value="UniProtKB-KW"/>
</dbReference>
<evidence type="ECO:0000259" key="9">
    <source>
        <dbReference type="PROSITE" id="PS51839"/>
    </source>
</evidence>
<keyword evidence="2" id="KW-0479">Metal-binding</keyword>
<dbReference type="PROSITE" id="PS51379">
    <property type="entry name" value="4FE4S_FER_2"/>
    <property type="match status" value="2"/>
</dbReference>
<feature type="domain" description="4Fe-4S His(Cys)3-ligated-type" evidence="9">
    <location>
        <begin position="127"/>
        <end position="166"/>
    </location>
</feature>
<dbReference type="EMBL" id="FR746099">
    <property type="protein sequence ID" value="CCC39131.1"/>
    <property type="molecule type" value="Genomic_DNA"/>
</dbReference>
<name>G0LGB1_HALWC</name>
<evidence type="ECO:0000256" key="3">
    <source>
        <dbReference type="ARBA" id="ARBA00022737"/>
    </source>
</evidence>
<dbReference type="Proteomes" id="UP000007954">
    <property type="component" value="Chromosome"/>
</dbReference>
<dbReference type="OrthoDB" id="23478at2157"/>
<dbReference type="HOGENOM" id="CLU_798344_0_0_2"/>
<dbReference type="Gene3D" id="3.10.20.740">
    <property type="match status" value="1"/>
</dbReference>
<evidence type="ECO:0000256" key="4">
    <source>
        <dbReference type="ARBA" id="ARBA00023004"/>
    </source>
</evidence>
<feature type="compositionally biased region" description="Polar residues" evidence="6">
    <location>
        <begin position="313"/>
        <end position="339"/>
    </location>
</feature>
<dbReference type="InterPro" id="IPR019574">
    <property type="entry name" value="NADH_UbQ_OxRdtase_Gsu_4Fe4S-bd"/>
</dbReference>
<dbReference type="PANTHER" id="PTHR24960:SF84">
    <property type="entry name" value="HYDROGENASE SUBUNIT"/>
    <property type="match status" value="1"/>
</dbReference>
<dbReference type="GO" id="GO:0051539">
    <property type="term" value="F:4 iron, 4 sulfur cluster binding"/>
    <property type="evidence" value="ECO:0007669"/>
    <property type="project" value="UniProtKB-KW"/>
</dbReference>
<evidence type="ECO:0000256" key="5">
    <source>
        <dbReference type="ARBA" id="ARBA00023014"/>
    </source>
</evidence>
<dbReference type="InterPro" id="IPR001041">
    <property type="entry name" value="2Fe-2S_ferredoxin-type"/>
</dbReference>
<dbReference type="Pfam" id="PF10588">
    <property type="entry name" value="NADH-G_4Fe-4S_3"/>
    <property type="match status" value="1"/>
</dbReference>
<dbReference type="SMART" id="SM00929">
    <property type="entry name" value="NADH-G_4Fe-4S_3"/>
    <property type="match status" value="1"/>
</dbReference>
<dbReference type="InterPro" id="IPR017896">
    <property type="entry name" value="4Fe4S_Fe-S-bd"/>
</dbReference>
<keyword evidence="1" id="KW-0004">4Fe-4S</keyword>
<dbReference type="InterPro" id="IPR036010">
    <property type="entry name" value="2Fe-2S_ferredoxin-like_sf"/>
</dbReference>
<evidence type="ECO:0000256" key="2">
    <source>
        <dbReference type="ARBA" id="ARBA00022723"/>
    </source>
</evidence>
<dbReference type="AlphaFoldDB" id="G0LGB1"/>
<feature type="domain" description="2Fe-2S ferredoxin-type" evidence="7">
    <location>
        <begin position="45"/>
        <end position="127"/>
    </location>
</feature>
<dbReference type="FunFam" id="3.30.70.20:FF:000035">
    <property type="entry name" value="Iron hydrogenase 1"/>
    <property type="match status" value="1"/>
</dbReference>
<evidence type="ECO:0000256" key="6">
    <source>
        <dbReference type="SAM" id="MobiDB-lite"/>
    </source>
</evidence>
<dbReference type="RefSeq" id="WP_014555061.1">
    <property type="nucleotide sequence ID" value="NC_017459.1"/>
</dbReference>
<dbReference type="PANTHER" id="PTHR24960">
    <property type="entry name" value="PHOTOSYSTEM I IRON-SULFUR CENTER-RELATED"/>
    <property type="match status" value="1"/>
</dbReference>
<dbReference type="GeneID" id="12445785"/>
<dbReference type="InterPro" id="IPR017900">
    <property type="entry name" value="4Fe4S_Fe_S_CS"/>
</dbReference>
<dbReference type="PROSITE" id="PS51839">
    <property type="entry name" value="4FE4S_HC3"/>
    <property type="match status" value="1"/>
</dbReference>
<evidence type="ECO:0000313" key="11">
    <source>
        <dbReference type="Proteomes" id="UP000007954"/>
    </source>
</evidence>
<dbReference type="GO" id="GO:0016491">
    <property type="term" value="F:oxidoreductase activity"/>
    <property type="evidence" value="ECO:0007669"/>
    <property type="project" value="InterPro"/>
</dbReference>
<protein>
    <submittedName>
        <fullName evidence="10">Iron-sulfur protein</fullName>
    </submittedName>
</protein>
<dbReference type="Pfam" id="PF13510">
    <property type="entry name" value="Fer2_4"/>
    <property type="match status" value="1"/>
</dbReference>
<dbReference type="PROSITE" id="PS51085">
    <property type="entry name" value="2FE2S_FER_2"/>
    <property type="match status" value="1"/>
</dbReference>
<feature type="domain" description="4Fe-4S ferredoxin-type" evidence="8">
    <location>
        <begin position="189"/>
        <end position="222"/>
    </location>
</feature>
<dbReference type="Gene3D" id="3.30.70.20">
    <property type="match status" value="1"/>
</dbReference>
<dbReference type="PROSITE" id="PS00198">
    <property type="entry name" value="4FE4S_FER_1"/>
    <property type="match status" value="1"/>
</dbReference>
<proteinExistence type="predicted"/>
<feature type="region of interest" description="Disordered" evidence="6">
    <location>
        <begin position="1"/>
        <end position="48"/>
    </location>
</feature>
<dbReference type="InterPro" id="IPR050157">
    <property type="entry name" value="PSI_iron-sulfur_center"/>
</dbReference>
<feature type="region of interest" description="Disordered" evidence="6">
    <location>
        <begin position="267"/>
        <end position="351"/>
    </location>
</feature>
<dbReference type="SUPFAM" id="SSF54292">
    <property type="entry name" value="2Fe-2S ferredoxin-like"/>
    <property type="match status" value="1"/>
</dbReference>
<evidence type="ECO:0000259" key="7">
    <source>
        <dbReference type="PROSITE" id="PS51085"/>
    </source>
</evidence>
<evidence type="ECO:0000259" key="8">
    <source>
        <dbReference type="PROSITE" id="PS51379"/>
    </source>
</evidence>
<keyword evidence="3" id="KW-0677">Repeat</keyword>
<keyword evidence="4" id="KW-0408">Iron</keyword>
<dbReference type="SUPFAM" id="SSF54862">
    <property type="entry name" value="4Fe-4S ferredoxins"/>
    <property type="match status" value="1"/>
</dbReference>
<accession>G0LGB1</accession>
<feature type="domain" description="4Fe-4S ferredoxin-type" evidence="8">
    <location>
        <begin position="233"/>
        <end position="262"/>
    </location>
</feature>